<dbReference type="GO" id="GO:0005524">
    <property type="term" value="F:ATP binding"/>
    <property type="evidence" value="ECO:0007669"/>
    <property type="project" value="UniProtKB-KW"/>
</dbReference>
<dbReference type="EMBL" id="SLXD01000015">
    <property type="protein sequence ID" value="TCO99251.1"/>
    <property type="molecule type" value="Genomic_DNA"/>
</dbReference>
<comment type="similarity">
    <text evidence="5">Belongs to the CitG/MdcB family.</text>
</comment>
<dbReference type="InterPro" id="IPR017551">
    <property type="entry name" value="TriPribosyl-deP-CoA_syn_CitG"/>
</dbReference>
<dbReference type="Pfam" id="PF01874">
    <property type="entry name" value="CitG"/>
    <property type="match status" value="1"/>
</dbReference>
<evidence type="ECO:0000256" key="5">
    <source>
        <dbReference type="HAMAP-Rule" id="MF_00397"/>
    </source>
</evidence>
<keyword evidence="2 5" id="KW-0808">Transferase</keyword>
<protein>
    <recommendedName>
        <fullName evidence="5">Probable 2-(5''-triphosphoribosyl)-3'-dephosphocoenzyme-A synthase</fullName>
        <shortName evidence="5">2-(5''-triphosphoribosyl)-3'-dephospho-CoA synthase</shortName>
        <ecNumber evidence="5">2.4.2.52</ecNumber>
    </recommendedName>
</protein>
<dbReference type="NCBIfam" id="TIGR03125">
    <property type="entry name" value="citrate_citG"/>
    <property type="match status" value="1"/>
</dbReference>
<dbReference type="GeneID" id="99685255"/>
<comment type="catalytic activity">
    <reaction evidence="1 5">
        <text>3'-dephospho-CoA + ATP = 2'-(5''-triphospho-alpha-D-ribosyl)-3'-dephospho-CoA + adenine</text>
        <dbReference type="Rhea" id="RHEA:15117"/>
        <dbReference type="ChEBI" id="CHEBI:16708"/>
        <dbReference type="ChEBI" id="CHEBI:30616"/>
        <dbReference type="ChEBI" id="CHEBI:57328"/>
        <dbReference type="ChEBI" id="CHEBI:61378"/>
        <dbReference type="EC" id="2.4.2.52"/>
    </reaction>
</comment>
<evidence type="ECO:0000313" key="6">
    <source>
        <dbReference type="EMBL" id="TCO99251.1"/>
    </source>
</evidence>
<evidence type="ECO:0000256" key="4">
    <source>
        <dbReference type="ARBA" id="ARBA00022840"/>
    </source>
</evidence>
<dbReference type="Proteomes" id="UP000295106">
    <property type="component" value="Unassembled WGS sequence"/>
</dbReference>
<dbReference type="HAMAP" id="MF_00397">
    <property type="entry name" value="CitG"/>
    <property type="match status" value="1"/>
</dbReference>
<accession>A0A4R2LYL0</accession>
<reference evidence="6 7" key="1">
    <citation type="submission" date="2019-03" db="EMBL/GenBank/DDBJ databases">
        <title>Genomic Encyclopedia of Type Strains, Phase IV (KMG-IV): sequencing the most valuable type-strain genomes for metagenomic binning, comparative biology and taxonomic classification.</title>
        <authorList>
            <person name="Goeker M."/>
        </authorList>
    </citation>
    <scope>NUCLEOTIDE SEQUENCE [LARGE SCALE GENOMIC DNA]</scope>
    <source>
        <strain evidence="6 7">DSM 1709</strain>
    </source>
</reference>
<dbReference type="PANTHER" id="PTHR30201">
    <property type="entry name" value="TRIPHOSPHORIBOSYL-DEPHOSPHO-COA SYNTHASE"/>
    <property type="match status" value="1"/>
</dbReference>
<evidence type="ECO:0000256" key="3">
    <source>
        <dbReference type="ARBA" id="ARBA00022741"/>
    </source>
</evidence>
<dbReference type="PANTHER" id="PTHR30201:SF2">
    <property type="entry name" value="2-(5''-TRIPHOSPHORIBOSYL)-3'-DEPHOSPHOCOENZYME-A SYNTHASE"/>
    <property type="match status" value="1"/>
</dbReference>
<name>A0A4R2LYL0_RUBGE</name>
<sequence>MRPFADFVAPAAGGSACAPAAAARRPAILDTRRVAGWGHEALIREVELSPKPGLVDRFNNGAHDDMDLAMFRASAAAIEPWLGVFFRFGRSECERPAVEFLPRLRPQGQACERAMLRATGGVNTHKGSVFALGLLCAAAGRLAGRGVAADADGLCLEVAAICDGLVARELRDGGPAATAGERLYREHGLPGARGEAASGFATVRRHGLPAWRRARAAGHGEEGALHAVLLNLLAYNQDTNLVARGGISALQFVQTRARALLAAGGVDAPDHLAEMSRLDREMIRRHISPGGSADLLAVTWFLSRFDPQPEECGRTGLPVAHRRAAKPEPLAACPP</sequence>
<keyword evidence="3 5" id="KW-0547">Nucleotide-binding</keyword>
<evidence type="ECO:0000313" key="7">
    <source>
        <dbReference type="Proteomes" id="UP000295106"/>
    </source>
</evidence>
<dbReference type="PROSITE" id="PS51257">
    <property type="entry name" value="PROKAR_LIPOPROTEIN"/>
    <property type="match status" value="1"/>
</dbReference>
<dbReference type="GO" id="GO:0051191">
    <property type="term" value="P:prosthetic group biosynthetic process"/>
    <property type="evidence" value="ECO:0007669"/>
    <property type="project" value="TreeGrafter"/>
</dbReference>
<evidence type="ECO:0000256" key="2">
    <source>
        <dbReference type="ARBA" id="ARBA00022679"/>
    </source>
</evidence>
<keyword evidence="4 5" id="KW-0067">ATP-binding</keyword>
<proteinExistence type="inferred from homology"/>
<comment type="caution">
    <text evidence="6">The sequence shown here is derived from an EMBL/GenBank/DDBJ whole genome shotgun (WGS) entry which is preliminary data.</text>
</comment>
<dbReference type="AlphaFoldDB" id="A0A4R2LYL0"/>
<dbReference type="EC" id="2.4.2.52" evidence="5"/>
<dbReference type="GO" id="GO:0046917">
    <property type="term" value="F:triphosphoribosyl-dephospho-CoA synthase activity"/>
    <property type="evidence" value="ECO:0007669"/>
    <property type="project" value="UniProtKB-UniRule"/>
</dbReference>
<dbReference type="Gene3D" id="1.10.4200.10">
    <property type="entry name" value="Triphosphoribosyl-dephospho-CoA protein"/>
    <property type="match status" value="2"/>
</dbReference>
<dbReference type="RefSeq" id="WP_242478533.1">
    <property type="nucleotide sequence ID" value="NZ_CP181386.1"/>
</dbReference>
<evidence type="ECO:0000256" key="1">
    <source>
        <dbReference type="ARBA" id="ARBA00001210"/>
    </source>
</evidence>
<gene>
    <name evidence="5" type="primary">citG</name>
    <name evidence="6" type="ORF">EV684_11544</name>
</gene>
<dbReference type="InterPro" id="IPR002736">
    <property type="entry name" value="CitG"/>
</dbReference>
<organism evidence="6 7">
    <name type="scientific">Rubrivivax gelatinosus</name>
    <name type="common">Rhodocyclus gelatinosus</name>
    <name type="synonym">Rhodopseudomonas gelatinosa</name>
    <dbReference type="NCBI Taxonomy" id="28068"/>
    <lineage>
        <taxon>Bacteria</taxon>
        <taxon>Pseudomonadati</taxon>
        <taxon>Pseudomonadota</taxon>
        <taxon>Betaproteobacteria</taxon>
        <taxon>Burkholderiales</taxon>
        <taxon>Sphaerotilaceae</taxon>
        <taxon>Rubrivivax</taxon>
    </lineage>
</organism>